<keyword evidence="2 4" id="KW-0689">Ribosomal protein</keyword>
<proteinExistence type="inferred from homology"/>
<evidence type="ECO:0000256" key="2">
    <source>
        <dbReference type="ARBA" id="ARBA00022980"/>
    </source>
</evidence>
<organism evidence="6 7">
    <name type="scientific">Neotoma lepida</name>
    <name type="common">Desert woodrat</name>
    <dbReference type="NCBI Taxonomy" id="56216"/>
    <lineage>
        <taxon>Eukaryota</taxon>
        <taxon>Metazoa</taxon>
        <taxon>Chordata</taxon>
        <taxon>Craniata</taxon>
        <taxon>Vertebrata</taxon>
        <taxon>Euteleostomi</taxon>
        <taxon>Mammalia</taxon>
        <taxon>Eutheria</taxon>
        <taxon>Euarchontoglires</taxon>
        <taxon>Glires</taxon>
        <taxon>Rodentia</taxon>
        <taxon>Myomorpha</taxon>
        <taxon>Muroidea</taxon>
        <taxon>Cricetidae</taxon>
        <taxon>Neotominae</taxon>
        <taxon>Neotoma</taxon>
    </lineage>
</organism>
<feature type="non-terminal residue" evidence="6">
    <location>
        <position position="1"/>
    </location>
</feature>
<gene>
    <name evidence="6" type="ORF">A6R68_01912</name>
</gene>
<name>A0A1A6GW21_NEOLE</name>
<comment type="caution">
    <text evidence="6">The sequence shown here is derived from an EMBL/GenBank/DDBJ whole genome shotgun (WGS) entry which is preliminary data.</text>
</comment>
<keyword evidence="3 4" id="KW-0687">Ribonucleoprotein</keyword>
<reference evidence="6 7" key="1">
    <citation type="submission" date="2016-06" db="EMBL/GenBank/DDBJ databases">
        <title>The Draft Genome Sequence and Annotation of the Desert Woodrat Neotoma lepida.</title>
        <authorList>
            <person name="Campbell M."/>
            <person name="Oakeson K.F."/>
            <person name="Yandell M."/>
            <person name="Halpert J.R."/>
            <person name="Dearing D."/>
        </authorList>
    </citation>
    <scope>NUCLEOTIDE SEQUENCE [LARGE SCALE GENOMIC DNA]</scope>
    <source>
        <strain evidence="6">417</strain>
        <tissue evidence="6">Liver</tissue>
    </source>
</reference>
<accession>A0A1A6GW21</accession>
<dbReference type="EMBL" id="LZPO01068643">
    <property type="protein sequence ID" value="OBS69547.1"/>
    <property type="molecule type" value="Genomic_DNA"/>
</dbReference>
<dbReference type="GO" id="GO:0005840">
    <property type="term" value="C:ribosome"/>
    <property type="evidence" value="ECO:0007669"/>
    <property type="project" value="UniProtKB-KW"/>
</dbReference>
<sequence length="93" mass="10448">DDKKKGARKSAKNDKDSVNKSGGKAKKKWSKDKIQDKLDNLVLFDKLHKEVPNYKLFAPAAGSERLETFGTLARAALQELFSKGLIKLIYRAQ</sequence>
<evidence type="ECO:0000313" key="7">
    <source>
        <dbReference type="Proteomes" id="UP000092124"/>
    </source>
</evidence>
<evidence type="ECO:0000256" key="4">
    <source>
        <dbReference type="RuleBase" id="RU366057"/>
    </source>
</evidence>
<dbReference type="AlphaFoldDB" id="A0A1A6GW21"/>
<evidence type="ECO:0000256" key="5">
    <source>
        <dbReference type="SAM" id="MobiDB-lite"/>
    </source>
</evidence>
<evidence type="ECO:0000256" key="1">
    <source>
        <dbReference type="ARBA" id="ARBA00009106"/>
    </source>
</evidence>
<dbReference type="Gene3D" id="3.30.63.20">
    <property type="match status" value="1"/>
</dbReference>
<dbReference type="GO" id="GO:1990904">
    <property type="term" value="C:ribonucleoprotein complex"/>
    <property type="evidence" value="ECO:0007669"/>
    <property type="project" value="UniProtKB-KW"/>
</dbReference>
<protein>
    <recommendedName>
        <fullName evidence="4">40S ribosomal protein S25</fullName>
    </recommendedName>
</protein>
<comment type="similarity">
    <text evidence="1 4">Belongs to the eukaryotic ribosomal protein eS25 family.</text>
</comment>
<feature type="region of interest" description="Disordered" evidence="5">
    <location>
        <begin position="1"/>
        <end position="31"/>
    </location>
</feature>
<dbReference type="OrthoDB" id="9580478at2759"/>
<keyword evidence="7" id="KW-1185">Reference proteome</keyword>
<evidence type="ECO:0000313" key="6">
    <source>
        <dbReference type="EMBL" id="OBS69547.1"/>
    </source>
</evidence>
<dbReference type="STRING" id="56216.A0A1A6GW21"/>
<dbReference type="InterPro" id="IPR004977">
    <property type="entry name" value="Ribosomal_eS25"/>
</dbReference>
<dbReference type="Pfam" id="PF03297">
    <property type="entry name" value="Ribosomal_S25"/>
    <property type="match status" value="1"/>
</dbReference>
<feature type="non-terminal residue" evidence="6">
    <location>
        <position position="93"/>
    </location>
</feature>
<dbReference type="PANTHER" id="PTHR12850">
    <property type="entry name" value="40S RIBOSOMAL PROTEIN S25"/>
    <property type="match status" value="1"/>
</dbReference>
<dbReference type="Proteomes" id="UP000092124">
    <property type="component" value="Unassembled WGS sequence"/>
</dbReference>
<feature type="compositionally biased region" description="Basic residues" evidence="5">
    <location>
        <begin position="1"/>
        <end position="10"/>
    </location>
</feature>
<evidence type="ECO:0000256" key="3">
    <source>
        <dbReference type="ARBA" id="ARBA00023274"/>
    </source>
</evidence>